<evidence type="ECO:0000313" key="1">
    <source>
        <dbReference type="EMBL" id="KAG6531048.1"/>
    </source>
</evidence>
<protein>
    <submittedName>
        <fullName evidence="1">Uncharacterized protein</fullName>
    </submittedName>
</protein>
<dbReference type="AlphaFoldDB" id="A0A8J5HLN1"/>
<keyword evidence="2" id="KW-1185">Reference proteome</keyword>
<dbReference type="EMBL" id="JACMSC010000002">
    <property type="protein sequence ID" value="KAG6531048.1"/>
    <property type="molecule type" value="Genomic_DNA"/>
</dbReference>
<evidence type="ECO:0000313" key="2">
    <source>
        <dbReference type="Proteomes" id="UP000734854"/>
    </source>
</evidence>
<organism evidence="1 2">
    <name type="scientific">Zingiber officinale</name>
    <name type="common">Ginger</name>
    <name type="synonym">Amomum zingiber</name>
    <dbReference type="NCBI Taxonomy" id="94328"/>
    <lineage>
        <taxon>Eukaryota</taxon>
        <taxon>Viridiplantae</taxon>
        <taxon>Streptophyta</taxon>
        <taxon>Embryophyta</taxon>
        <taxon>Tracheophyta</taxon>
        <taxon>Spermatophyta</taxon>
        <taxon>Magnoliopsida</taxon>
        <taxon>Liliopsida</taxon>
        <taxon>Zingiberales</taxon>
        <taxon>Zingiberaceae</taxon>
        <taxon>Zingiber</taxon>
    </lineage>
</organism>
<proteinExistence type="predicted"/>
<gene>
    <name evidence="1" type="ORF">ZIOFF_004818</name>
</gene>
<name>A0A8J5HLN1_ZINOF</name>
<reference evidence="1 2" key="1">
    <citation type="submission" date="2020-08" db="EMBL/GenBank/DDBJ databases">
        <title>Plant Genome Project.</title>
        <authorList>
            <person name="Zhang R.-G."/>
        </authorList>
    </citation>
    <scope>NUCLEOTIDE SEQUENCE [LARGE SCALE GENOMIC DNA]</scope>
    <source>
        <tissue evidence="1">Rhizome</tissue>
    </source>
</reference>
<sequence length="108" mass="12693">MHYVADWGDFEDNKKFKKHLEKECLYEFLDGLNKELEEIAYNLVSISKLTYDLNCTAKFSAKSCQIQEQGIERMIGIAKEDGGLHYFENDDSMERKARIILLMFPTRM</sequence>
<comment type="caution">
    <text evidence="1">The sequence shown here is derived from an EMBL/GenBank/DDBJ whole genome shotgun (WGS) entry which is preliminary data.</text>
</comment>
<accession>A0A8J5HLN1</accession>
<dbReference type="Proteomes" id="UP000734854">
    <property type="component" value="Unassembled WGS sequence"/>
</dbReference>